<gene>
    <name evidence="3" type="ORF">QE405_001263</name>
</gene>
<comment type="caution">
    <text evidence="3">The sequence shown here is derived from an EMBL/GenBank/DDBJ whole genome shotgun (WGS) entry which is preliminary data.</text>
</comment>
<evidence type="ECO:0000313" key="4">
    <source>
        <dbReference type="Proteomes" id="UP001239215"/>
    </source>
</evidence>
<accession>A0AAJ1TY96</accession>
<keyword evidence="2" id="KW-0234">DNA repair</keyword>
<dbReference type="Gene3D" id="1.10.340.30">
    <property type="entry name" value="Hypothetical protein, domain 2"/>
    <property type="match status" value="1"/>
</dbReference>
<dbReference type="InterPro" id="IPR051912">
    <property type="entry name" value="Alkylbase_DNA_Glycosylase/TA"/>
</dbReference>
<dbReference type="GO" id="GO:0008725">
    <property type="term" value="F:DNA-3-methyladenine glycosylase activity"/>
    <property type="evidence" value="ECO:0007669"/>
    <property type="project" value="TreeGrafter"/>
</dbReference>
<dbReference type="EMBL" id="JAUTAN010000001">
    <property type="protein sequence ID" value="MDQ1103979.1"/>
    <property type="molecule type" value="Genomic_DNA"/>
</dbReference>
<dbReference type="GO" id="GO:0006307">
    <property type="term" value="P:DNA alkylation repair"/>
    <property type="evidence" value="ECO:0007669"/>
    <property type="project" value="TreeGrafter"/>
</dbReference>
<dbReference type="Proteomes" id="UP001239215">
    <property type="component" value="Unassembled WGS sequence"/>
</dbReference>
<protein>
    <submittedName>
        <fullName evidence="3">3-methyladenine DNA glycosylase/8-oxoguanine DNA glycosylase</fullName>
    </submittedName>
</protein>
<name>A0AAJ1TY96_9ACTN</name>
<evidence type="ECO:0000256" key="2">
    <source>
        <dbReference type="ARBA" id="ARBA00023204"/>
    </source>
</evidence>
<sequence length="311" mass="33899">MAAVEHQTRRWRPAWPCPVGGVLVQQRHGGRDPSYAVTPDGAHWRAFRTPQGLGTLRVRAVAGEVELDAWGDGAEWLLDAAPGLLGADDDVAGFTPRHAIVADVWRRNPSWRFSRSGLVLDALVPAVFEQKVTGQEAFGAWGRLLRRHGEAAPGPDVPAAPRLQVAPSAEVLARIPSWEWLQLPVDHARSRTAVQVARVAAGLERTVARPPREAEPLLRSVPGVGVWTAAETLRRAWGDPDAVSFGDYHVAKDVGWALTGTPVDDAGLAELLEPYRPHRGRVVELLARAGLGRPRRGARMAPRRHLPGSRR</sequence>
<proteinExistence type="predicted"/>
<keyword evidence="1" id="KW-0227">DNA damage</keyword>
<dbReference type="GO" id="GO:0032131">
    <property type="term" value="F:alkylated DNA binding"/>
    <property type="evidence" value="ECO:0007669"/>
    <property type="project" value="TreeGrafter"/>
</dbReference>
<evidence type="ECO:0000256" key="1">
    <source>
        <dbReference type="ARBA" id="ARBA00022763"/>
    </source>
</evidence>
<dbReference type="AlphaFoldDB" id="A0AAJ1TY96"/>
<dbReference type="InterPro" id="IPR011257">
    <property type="entry name" value="DNA_glycosylase"/>
</dbReference>
<dbReference type="GO" id="GO:0032993">
    <property type="term" value="C:protein-DNA complex"/>
    <property type="evidence" value="ECO:0007669"/>
    <property type="project" value="TreeGrafter"/>
</dbReference>
<dbReference type="GO" id="GO:0005737">
    <property type="term" value="C:cytoplasm"/>
    <property type="evidence" value="ECO:0007669"/>
    <property type="project" value="TreeGrafter"/>
</dbReference>
<dbReference type="SUPFAM" id="SSF48150">
    <property type="entry name" value="DNA-glycosylase"/>
    <property type="match status" value="1"/>
</dbReference>
<dbReference type="GO" id="GO:0043916">
    <property type="term" value="F:DNA-7-methylguanine glycosylase activity"/>
    <property type="evidence" value="ECO:0007669"/>
    <property type="project" value="TreeGrafter"/>
</dbReference>
<organism evidence="3 4">
    <name type="scientific">Nocardioides zeae</name>
    <dbReference type="NCBI Taxonomy" id="1457234"/>
    <lineage>
        <taxon>Bacteria</taxon>
        <taxon>Bacillati</taxon>
        <taxon>Actinomycetota</taxon>
        <taxon>Actinomycetes</taxon>
        <taxon>Propionibacteriales</taxon>
        <taxon>Nocardioidaceae</taxon>
        <taxon>Nocardioides</taxon>
    </lineage>
</organism>
<dbReference type="PANTHER" id="PTHR43003:SF6">
    <property type="entry name" value="DNA GLYCOSYLASE"/>
    <property type="match status" value="1"/>
</dbReference>
<dbReference type="PANTHER" id="PTHR43003">
    <property type="entry name" value="DNA-3-METHYLADENINE GLYCOSYLASE"/>
    <property type="match status" value="1"/>
</dbReference>
<evidence type="ECO:0000313" key="3">
    <source>
        <dbReference type="EMBL" id="MDQ1103979.1"/>
    </source>
</evidence>
<reference evidence="3" key="1">
    <citation type="submission" date="2023-07" db="EMBL/GenBank/DDBJ databases">
        <title>Functional and genomic diversity of the sorghum phyllosphere microbiome.</title>
        <authorList>
            <person name="Shade A."/>
        </authorList>
    </citation>
    <scope>NUCLEOTIDE SEQUENCE</scope>
    <source>
        <strain evidence="3">SORGH_AS_1067</strain>
    </source>
</reference>
<dbReference type="GO" id="GO:0006285">
    <property type="term" value="P:base-excision repair, AP site formation"/>
    <property type="evidence" value="ECO:0007669"/>
    <property type="project" value="TreeGrafter"/>
</dbReference>